<accession>A0A0K9PNZ7</accession>
<proteinExistence type="predicted"/>
<dbReference type="EMBL" id="LFYR01000736">
    <property type="protein sequence ID" value="KMZ69965.1"/>
    <property type="molecule type" value="Genomic_DNA"/>
</dbReference>
<dbReference type="AlphaFoldDB" id="A0A0K9PNZ7"/>
<sequence length="319" mass="35662">MMESFVCCHSCFSLLSSFQTLTNSSTKSRRSLTRRRLFTKQSSTSTLRVYGVKAAAAVGGGGASVWDEKPFEVLRGGKISYFDEQDVVCFLDPPKELIPIDPHSYNPAAFLWKKIGDIPEERRHRLLHLLNARLVSKLWQSVGTRYEDGKLTKKTTSSILSMGTTSITQEQWFCKTSSGPMPVPWLNNFRKVMFRAKDGCTYGRLIVGGSLLTGVANSFSPLYFTVTDANEVMATEQPCDLSYEFGDGVLDIQDYPDGFPKPAKHPWPFNDDIVIYIRHAGPGVVVGQAWQEGIELDQLPKQFCGDILMVKDYISSTVE</sequence>
<dbReference type="PANTHER" id="PTHR37201">
    <property type="entry name" value="WD REPEAT PROTEIN"/>
    <property type="match status" value="1"/>
</dbReference>
<dbReference type="Proteomes" id="UP000036987">
    <property type="component" value="Unassembled WGS sequence"/>
</dbReference>
<protein>
    <submittedName>
        <fullName evidence="1">Uncharacterized protein</fullName>
    </submittedName>
</protein>
<name>A0A0K9PNZ7_ZOSMR</name>
<evidence type="ECO:0000313" key="2">
    <source>
        <dbReference type="Proteomes" id="UP000036987"/>
    </source>
</evidence>
<keyword evidence="2" id="KW-1185">Reference proteome</keyword>
<dbReference type="OrthoDB" id="505263at2759"/>
<comment type="caution">
    <text evidence="1">The sequence shown here is derived from an EMBL/GenBank/DDBJ whole genome shotgun (WGS) entry which is preliminary data.</text>
</comment>
<gene>
    <name evidence="1" type="ORF">ZOSMA_202G00520</name>
</gene>
<organism evidence="1 2">
    <name type="scientific">Zostera marina</name>
    <name type="common">Eelgrass</name>
    <dbReference type="NCBI Taxonomy" id="29655"/>
    <lineage>
        <taxon>Eukaryota</taxon>
        <taxon>Viridiplantae</taxon>
        <taxon>Streptophyta</taxon>
        <taxon>Embryophyta</taxon>
        <taxon>Tracheophyta</taxon>
        <taxon>Spermatophyta</taxon>
        <taxon>Magnoliopsida</taxon>
        <taxon>Liliopsida</taxon>
        <taxon>Zosteraceae</taxon>
        <taxon>Zostera</taxon>
    </lineage>
</organism>
<dbReference type="OMA" id="PWDDKPY"/>
<evidence type="ECO:0000313" key="1">
    <source>
        <dbReference type="EMBL" id="KMZ69965.1"/>
    </source>
</evidence>
<reference evidence="2" key="1">
    <citation type="journal article" date="2016" name="Nature">
        <title>The genome of the seagrass Zostera marina reveals angiosperm adaptation to the sea.</title>
        <authorList>
            <person name="Olsen J.L."/>
            <person name="Rouze P."/>
            <person name="Verhelst B."/>
            <person name="Lin Y.-C."/>
            <person name="Bayer T."/>
            <person name="Collen J."/>
            <person name="Dattolo E."/>
            <person name="De Paoli E."/>
            <person name="Dittami S."/>
            <person name="Maumus F."/>
            <person name="Michel G."/>
            <person name="Kersting A."/>
            <person name="Lauritano C."/>
            <person name="Lohaus R."/>
            <person name="Toepel M."/>
            <person name="Tonon T."/>
            <person name="Vanneste K."/>
            <person name="Amirebrahimi M."/>
            <person name="Brakel J."/>
            <person name="Bostroem C."/>
            <person name="Chovatia M."/>
            <person name="Grimwood J."/>
            <person name="Jenkins J.W."/>
            <person name="Jueterbock A."/>
            <person name="Mraz A."/>
            <person name="Stam W.T."/>
            <person name="Tice H."/>
            <person name="Bornberg-Bauer E."/>
            <person name="Green P.J."/>
            <person name="Pearson G.A."/>
            <person name="Procaccini G."/>
            <person name="Duarte C.M."/>
            <person name="Schmutz J."/>
            <person name="Reusch T.B.H."/>
            <person name="Van de Peer Y."/>
        </authorList>
    </citation>
    <scope>NUCLEOTIDE SEQUENCE [LARGE SCALE GENOMIC DNA]</scope>
    <source>
        <strain evidence="2">cv. Finnish</strain>
    </source>
</reference>
<dbReference type="PANTHER" id="PTHR37201:SF1">
    <property type="entry name" value="WD REPEAT PROTEIN"/>
    <property type="match status" value="1"/>
</dbReference>